<dbReference type="EMBL" id="CAJOBB010000366">
    <property type="protein sequence ID" value="CAF3662688.1"/>
    <property type="molecule type" value="Genomic_DNA"/>
</dbReference>
<accession>A0A818S0Y3</accession>
<dbReference type="EMBL" id="CAJNOE010000282">
    <property type="protein sequence ID" value="CAF1117489.1"/>
    <property type="molecule type" value="Genomic_DNA"/>
</dbReference>
<evidence type="ECO:0000313" key="2">
    <source>
        <dbReference type="EMBL" id="CAF1117489.1"/>
    </source>
</evidence>
<evidence type="ECO:0000259" key="1">
    <source>
        <dbReference type="Pfam" id="PF10021"/>
    </source>
</evidence>
<dbReference type="InterPro" id="IPR012664">
    <property type="entry name" value="CHP02452"/>
</dbReference>
<dbReference type="NCBIfam" id="TIGR02452">
    <property type="entry name" value="TIGR02452 family protein"/>
    <property type="match status" value="1"/>
</dbReference>
<dbReference type="Proteomes" id="UP000663860">
    <property type="component" value="Unassembled WGS sequence"/>
</dbReference>
<dbReference type="PANTHER" id="PTHR35596">
    <property type="entry name" value="DUF2263 DOMAIN-CONTAINING PROTEIN"/>
    <property type="match status" value="1"/>
</dbReference>
<name>A0A818S0Y3_9BILA</name>
<dbReference type="Gene3D" id="3.40.220.10">
    <property type="entry name" value="Leucine Aminopeptidase, subunit E, domain 1"/>
    <property type="match status" value="1"/>
</dbReference>
<sequence>MASNDDDTLVYVTDIPSSIPEKDVEQMLQNRAESIGRMKISNVKCYSKLGIAVIQLMNKDDKIYLVDSVQSTILDRQHRISVSFVNELQLDSYVVIDRNLSKIPSSEQIISRFKQAFKISANPVCEPISDQFPNIFRITLNTLDDLAKVANSPQFQIEKSIANVYVCVDCSFFSDLPLFTNDAKLLSAVVAQIGGKELPETSLYVQCNQNTGNAVVLVTKSATTWTSVTFLTIDGRSVPKKTKLPYQVLVSNVPRDFSIDHIIKHSLFTNRVLAHNHVSDQLIVELNNEESYKNCLDGGHVGIGAIVMDIKPYSIVIDPETMDIRAENWYETDMLKIEPDIMTLFHNYQHPIFHYQWNAQNWIEQFQKLDLTEQRSKGYDLHRHLLRVTVMLNTIGTLRKQRYMVNHEEVILKPDLLHSIVYDHKSKLSYGTKTSVSNIKTPYASTSVKVVNEDCLTLYQKLVSEGRRPLLLNMANQANPGGGYRKGDGAQEENLFRRSNYYQSLDVEIADKDRSERMHCNDKCEQKQLSKNDSLYPMDDFGAIYTKGITVFRQTESNGYAYMKTPLYNVCAIAMAAYKDPKLKNNRTLENKFAVRTRKKIENIFAIAHYHKHDCLVLSALGCGAFKNPPGHIAAIFKSVILQYAGFFNTIYFAIVDDHNTGNKINPQGNFLPFQELLDGFMVPSPTILRINAAIGPNRILDKSTDQLILGDVCILDLPPCQHSSKCRDYRKPEHAAQYSHPPMCPLLNATSSCERLDDDVHTFNFIHNIKCKFGGECNDIDPIHLLDFDHPEFCIQGGGCTNISQKHLIAYRHLPNCLDGLKCSKYRRRDQEHLKSFRHCKSVCPYDNCCANIHNKAHFDNTIHSFRPPCPLTPYNCSKYIEFVQSKNSIVSTEIEDHCLEYSHICPYGRDCKTKEENHLEISIHIARRLCPDGNKCSKLTQEDHLESYTHHDIRDIRFLCKIPGFKCRDRLNENHFKIYRHNKNHDHFSVAPSSNLNTSINFARNQGQLIKTVNNYVERMDWEKTSISPEIRNWIRALQPVHRCRKDIFESILVLGHVMSRRFMDLLRKPEHVVRAVQQHSRVRLIFLHHNTPNVKDNVCKLIEILVEAEFIKAKSDGKTSLDSDYGYKIQRIEQKLQPPLNPRDIQVIHEWSVKIAQASIKLNANPMGIKYGVDEKLGTDQHVFSILGPHLGFYYGDIVITFKQEIMFHPDANFSIQAGTSFSSTNTYSHRPWTKDPGTDGKRIEHFHSSKLHCSVHGYEYAAASELVALTGAARKSMNVSIEAILDRWTSVDSHETFEAHLPQLIPLDYIDRVYIPKNVFESLSPEAQQSAKGAFKDSLMIGIYESDEIKKGATLKEILGLPYPKYVFEQLCEAIRDRMNKPNISHGIVITVAASEFEEHVVLPTTISQAYYLYNLGKPQSQRGLEFTYIYWQAMDGNMMLTVANEKLIPGEQQFDLRCVVCYIAEKPSTVTEEYREAFSYLNDGLPFQHGNNVTTNRFKAKSNTFYRGCNTDDYFTFCLKISHMTGQVTLSHAGPNSIYNHEKIECQFNTSEFDLSKLEFIHLSAGSQDVPVRNLTINFESIPELHPSVDMNFKKDTSNLLEKYLVTPSYVDQNALNNNGTGAGRPMQVIRPSQLNGPSVLDRVTNIFLCRHSNAIEPASLSDNALPTLKPCKDSIYCLQQHSSKHKKQYSHPCGYSELCIRKAKEPYLTHERHNALKCAQDRNCLEKHDPIHRATYRHTNLPDYLIPCRKQTNCPDQSPKHRIKYFHGENLPLIRRKS</sequence>
<organism evidence="3 4">
    <name type="scientific">Adineta steineri</name>
    <dbReference type="NCBI Taxonomy" id="433720"/>
    <lineage>
        <taxon>Eukaryota</taxon>
        <taxon>Metazoa</taxon>
        <taxon>Spiralia</taxon>
        <taxon>Gnathifera</taxon>
        <taxon>Rotifera</taxon>
        <taxon>Eurotatoria</taxon>
        <taxon>Bdelloidea</taxon>
        <taxon>Adinetida</taxon>
        <taxon>Adinetidae</taxon>
        <taxon>Adineta</taxon>
    </lineage>
</organism>
<reference evidence="3" key="1">
    <citation type="submission" date="2021-02" db="EMBL/GenBank/DDBJ databases">
        <authorList>
            <person name="Nowell W R."/>
        </authorList>
    </citation>
    <scope>NUCLEOTIDE SEQUENCE</scope>
</reference>
<dbReference type="PANTHER" id="PTHR35596:SF1">
    <property type="entry name" value="MICROBIAL-TYPE PARG CATALYTIC DOMAIN-CONTAINING PROTEIN"/>
    <property type="match status" value="1"/>
</dbReference>
<evidence type="ECO:0000313" key="4">
    <source>
        <dbReference type="Proteomes" id="UP000663868"/>
    </source>
</evidence>
<comment type="caution">
    <text evidence="3">The sequence shown here is derived from an EMBL/GenBank/DDBJ whole genome shotgun (WGS) entry which is preliminary data.</text>
</comment>
<gene>
    <name evidence="2" type="ORF">IZO911_LOCUS23951</name>
    <name evidence="3" type="ORF">KXQ929_LOCUS8429</name>
</gene>
<dbReference type="InterPro" id="IPR019261">
    <property type="entry name" value="PARG_cat_microbial"/>
</dbReference>
<dbReference type="Proteomes" id="UP000663868">
    <property type="component" value="Unassembled WGS sequence"/>
</dbReference>
<protein>
    <recommendedName>
        <fullName evidence="1">Microbial-type PARG catalytic domain-containing protein</fullName>
    </recommendedName>
</protein>
<dbReference type="Pfam" id="PF10021">
    <property type="entry name" value="PARG_cat_microb"/>
    <property type="match status" value="1"/>
</dbReference>
<proteinExistence type="predicted"/>
<evidence type="ECO:0000313" key="3">
    <source>
        <dbReference type="EMBL" id="CAF3662688.1"/>
    </source>
</evidence>
<dbReference type="InterPro" id="IPR043472">
    <property type="entry name" value="Macro_dom-like"/>
</dbReference>
<feature type="domain" description="Microbial-type PARG catalytic" evidence="1">
    <location>
        <begin position="394"/>
        <end position="554"/>
    </location>
</feature>